<dbReference type="Gene3D" id="4.10.260.10">
    <property type="entry name" value="Transducin (heterotrimeric G protein), gamma chain"/>
    <property type="match status" value="1"/>
</dbReference>
<comment type="caution">
    <text evidence="2">The sequence shown here is derived from an EMBL/GenBank/DDBJ whole genome shotgun (WGS) entry which is preliminary data.</text>
</comment>
<dbReference type="Pfam" id="PF00631">
    <property type="entry name" value="G-gamma"/>
    <property type="match status" value="1"/>
</dbReference>
<evidence type="ECO:0000313" key="2">
    <source>
        <dbReference type="EMBL" id="KAL2911814.1"/>
    </source>
</evidence>
<proteinExistence type="predicted"/>
<organism evidence="2 3">
    <name type="scientific">Polyrhizophydium stewartii</name>
    <dbReference type="NCBI Taxonomy" id="2732419"/>
    <lineage>
        <taxon>Eukaryota</taxon>
        <taxon>Fungi</taxon>
        <taxon>Fungi incertae sedis</taxon>
        <taxon>Chytridiomycota</taxon>
        <taxon>Chytridiomycota incertae sedis</taxon>
        <taxon>Chytridiomycetes</taxon>
        <taxon>Rhizophydiales</taxon>
        <taxon>Rhizophydiales incertae sedis</taxon>
        <taxon>Polyrhizophydium</taxon>
    </lineage>
</organism>
<protein>
    <recommendedName>
        <fullName evidence="1">G protein gamma domain-containing protein</fullName>
    </recommendedName>
</protein>
<dbReference type="Proteomes" id="UP001527925">
    <property type="component" value="Unassembled WGS sequence"/>
</dbReference>
<dbReference type="SUPFAM" id="SSF48670">
    <property type="entry name" value="Transducin (heterotrimeric G protein), gamma chain"/>
    <property type="match status" value="1"/>
</dbReference>
<sequence>MHAYLEKLRMSDNLPRIRVSDACKSVVHFAMTTQDPLVIGARNAKKNGISNPFTVTYKVQGFKDQCVIS</sequence>
<name>A0ABR4MX09_9FUNG</name>
<feature type="domain" description="G protein gamma" evidence="1">
    <location>
        <begin position="1"/>
        <end position="69"/>
    </location>
</feature>
<accession>A0ABR4MX09</accession>
<dbReference type="InterPro" id="IPR036284">
    <property type="entry name" value="GGL_sf"/>
</dbReference>
<evidence type="ECO:0000259" key="1">
    <source>
        <dbReference type="PROSITE" id="PS50058"/>
    </source>
</evidence>
<evidence type="ECO:0000313" key="3">
    <source>
        <dbReference type="Proteomes" id="UP001527925"/>
    </source>
</evidence>
<dbReference type="PROSITE" id="PS50058">
    <property type="entry name" value="G_PROTEIN_GAMMA"/>
    <property type="match status" value="1"/>
</dbReference>
<dbReference type="InterPro" id="IPR015898">
    <property type="entry name" value="G-protein_gamma-like_dom"/>
</dbReference>
<keyword evidence="3" id="KW-1185">Reference proteome</keyword>
<gene>
    <name evidence="2" type="ORF">HK105_208747</name>
</gene>
<dbReference type="EMBL" id="JADGIZ020000087">
    <property type="protein sequence ID" value="KAL2911814.1"/>
    <property type="molecule type" value="Genomic_DNA"/>
</dbReference>
<reference evidence="2 3" key="1">
    <citation type="submission" date="2023-09" db="EMBL/GenBank/DDBJ databases">
        <title>Pangenome analysis of Batrachochytrium dendrobatidis and related Chytrids.</title>
        <authorList>
            <person name="Yacoub M.N."/>
            <person name="Stajich J.E."/>
            <person name="James T.Y."/>
        </authorList>
    </citation>
    <scope>NUCLEOTIDE SEQUENCE [LARGE SCALE GENOMIC DNA]</scope>
    <source>
        <strain evidence="2 3">JEL0888</strain>
    </source>
</reference>